<feature type="compositionally biased region" description="Low complexity" evidence="12">
    <location>
        <begin position="175"/>
        <end position="185"/>
    </location>
</feature>
<dbReference type="RefSeq" id="WP_197680075.1">
    <property type="nucleotide sequence ID" value="NZ_LT629772.1"/>
</dbReference>
<evidence type="ECO:0000256" key="5">
    <source>
        <dbReference type="ARBA" id="ARBA00022692"/>
    </source>
</evidence>
<evidence type="ECO:0000256" key="3">
    <source>
        <dbReference type="ARBA" id="ARBA00022475"/>
    </source>
</evidence>
<evidence type="ECO:0000256" key="6">
    <source>
        <dbReference type="ARBA" id="ARBA00022723"/>
    </source>
</evidence>
<organism evidence="15 16">
    <name type="scientific">Microlunatus soli</name>
    <dbReference type="NCBI Taxonomy" id="630515"/>
    <lineage>
        <taxon>Bacteria</taxon>
        <taxon>Bacillati</taxon>
        <taxon>Actinomycetota</taxon>
        <taxon>Actinomycetes</taxon>
        <taxon>Propionibacteriales</taxon>
        <taxon>Propionibacteriaceae</taxon>
        <taxon>Microlunatus</taxon>
    </lineage>
</organism>
<keyword evidence="5 13" id="KW-0812">Transmembrane</keyword>
<keyword evidence="16" id="KW-1185">Reference proteome</keyword>
<sequence>MTTCPRCGTQLSADRTVCPTCGAAVDPQSSAQSAGHQTATNPWQSGPTDAPQGPPAQAGSDGAQNDDTRIQQAGATGPTGPSADQRQERNAAAPVFPEPQQAGDDAGSGSGQAAGQTAPTGPGGDGRNTPYPTQLSEPRPTSDWIRVTDAEASRPDPTPSHPSGFDASRSATTQRGATPSGATPPGATPPGRPPTGSSRPPEGFPGSLGFPGPGRSPDHDPRGPGGIEPALDPVSAGGVRTGPSAAEPLRADPRPFARPAAYPSYLSWLVTAAGRNKLGLLGALIATWYGLPTGVLLGGVGLVIGGVGGFIGGTAGPLAGIDQVPIIGPMINQTPFVGTFLNEVAARGGGIVGLLVGAALGALAGFLIGLIGPWVLGFSAGWPTGLAILLAQIPIAALCSVLYTTYSIAAERVNFRIRGMRRPSRRERALFQPLLIDCARRLGLTDLPVLLIDDTRETNMYAGSRHLIITRGFMDEFNYDPEPIAGVFCHELTHWRNADCVSNYLVRGVALPLYLLYAAITRVMWLARRSYGVWAGILTFVLIITLWPIQVCVRLVIMPSQRNGSRMMEYQADQGAVAAGMRAGLRRALARFRASFDGARNGWEASVGSTHPPNELRLERIEDDGVDYPLPDPDGPAVPMQVAVTSVLERD</sequence>
<feature type="transmembrane region" description="Helical" evidence="13">
    <location>
        <begin position="382"/>
        <end position="406"/>
    </location>
</feature>
<dbReference type="InterPro" id="IPR050083">
    <property type="entry name" value="HtpX_protease"/>
</dbReference>
<keyword evidence="3" id="KW-1003">Cell membrane</keyword>
<dbReference type="PANTHER" id="PTHR43221:SF1">
    <property type="entry name" value="PROTEASE HTPX"/>
    <property type="match status" value="1"/>
</dbReference>
<feature type="compositionally biased region" description="Polar residues" evidence="12">
    <location>
        <begin position="62"/>
        <end position="74"/>
    </location>
</feature>
<evidence type="ECO:0000256" key="8">
    <source>
        <dbReference type="ARBA" id="ARBA00022833"/>
    </source>
</evidence>
<keyword evidence="10" id="KW-0482">Metalloprotease</keyword>
<keyword evidence="8" id="KW-0862">Zinc</keyword>
<comment type="subcellular location">
    <subcellularLocation>
        <location evidence="2">Cell membrane</location>
        <topology evidence="2">Multi-pass membrane protein</topology>
    </subcellularLocation>
</comment>
<evidence type="ECO:0000256" key="9">
    <source>
        <dbReference type="ARBA" id="ARBA00022989"/>
    </source>
</evidence>
<keyword evidence="11 13" id="KW-0472">Membrane</keyword>
<feature type="compositionally biased region" description="Low complexity" evidence="12">
    <location>
        <begin position="194"/>
        <end position="215"/>
    </location>
</feature>
<name>A0A1H1T1J4_9ACTN</name>
<keyword evidence="6" id="KW-0479">Metal-binding</keyword>
<evidence type="ECO:0000256" key="2">
    <source>
        <dbReference type="ARBA" id="ARBA00004651"/>
    </source>
</evidence>
<dbReference type="STRING" id="630515.SAMN04489812_2211"/>
<feature type="transmembrane region" description="Helical" evidence="13">
    <location>
        <begin position="504"/>
        <end position="525"/>
    </location>
</feature>
<evidence type="ECO:0000256" key="10">
    <source>
        <dbReference type="ARBA" id="ARBA00023049"/>
    </source>
</evidence>
<dbReference type="PANTHER" id="PTHR43221">
    <property type="entry name" value="PROTEASE HTPX"/>
    <property type="match status" value="1"/>
</dbReference>
<evidence type="ECO:0000256" key="13">
    <source>
        <dbReference type="SAM" id="Phobius"/>
    </source>
</evidence>
<gene>
    <name evidence="15" type="ORF">SAMN04489812_2211</name>
</gene>
<evidence type="ECO:0000256" key="12">
    <source>
        <dbReference type="SAM" id="MobiDB-lite"/>
    </source>
</evidence>
<evidence type="ECO:0000256" key="1">
    <source>
        <dbReference type="ARBA" id="ARBA00001947"/>
    </source>
</evidence>
<dbReference type="GO" id="GO:0006508">
    <property type="term" value="P:proteolysis"/>
    <property type="evidence" value="ECO:0007669"/>
    <property type="project" value="UniProtKB-KW"/>
</dbReference>
<feature type="domain" description="Peptidase M48" evidence="14">
    <location>
        <begin position="437"/>
        <end position="622"/>
    </location>
</feature>
<keyword evidence="9 13" id="KW-1133">Transmembrane helix</keyword>
<feature type="region of interest" description="Disordered" evidence="12">
    <location>
        <begin position="20"/>
        <end position="254"/>
    </location>
</feature>
<evidence type="ECO:0000256" key="11">
    <source>
        <dbReference type="ARBA" id="ARBA00023136"/>
    </source>
</evidence>
<evidence type="ECO:0000259" key="14">
    <source>
        <dbReference type="Pfam" id="PF01435"/>
    </source>
</evidence>
<dbReference type="GO" id="GO:0005886">
    <property type="term" value="C:plasma membrane"/>
    <property type="evidence" value="ECO:0007669"/>
    <property type="project" value="UniProtKB-SubCell"/>
</dbReference>
<feature type="transmembrane region" description="Helical" evidence="13">
    <location>
        <begin position="351"/>
        <end position="376"/>
    </location>
</feature>
<dbReference type="AlphaFoldDB" id="A0A1H1T1J4"/>
<comment type="cofactor">
    <cofactor evidence="1">
        <name>Zn(2+)</name>
        <dbReference type="ChEBI" id="CHEBI:29105"/>
    </cofactor>
</comment>
<evidence type="ECO:0000313" key="15">
    <source>
        <dbReference type="EMBL" id="SDS53836.1"/>
    </source>
</evidence>
<dbReference type="GO" id="GO:0046872">
    <property type="term" value="F:metal ion binding"/>
    <property type="evidence" value="ECO:0007669"/>
    <property type="project" value="UniProtKB-KW"/>
</dbReference>
<dbReference type="InterPro" id="IPR001915">
    <property type="entry name" value="Peptidase_M48"/>
</dbReference>
<protein>
    <submittedName>
        <fullName evidence="15">Zn-dependent protease with chaperone function</fullName>
    </submittedName>
</protein>
<evidence type="ECO:0000313" key="16">
    <source>
        <dbReference type="Proteomes" id="UP000199103"/>
    </source>
</evidence>
<dbReference type="Gene3D" id="3.30.2010.10">
    <property type="entry name" value="Metalloproteases ('zincins'), catalytic domain"/>
    <property type="match status" value="1"/>
</dbReference>
<dbReference type="GO" id="GO:0004222">
    <property type="term" value="F:metalloendopeptidase activity"/>
    <property type="evidence" value="ECO:0007669"/>
    <property type="project" value="InterPro"/>
</dbReference>
<evidence type="ECO:0000256" key="4">
    <source>
        <dbReference type="ARBA" id="ARBA00022670"/>
    </source>
</evidence>
<dbReference type="Pfam" id="PF01435">
    <property type="entry name" value="Peptidase_M48"/>
    <property type="match status" value="1"/>
</dbReference>
<keyword evidence="7" id="KW-0378">Hydrolase</keyword>
<dbReference type="EMBL" id="LT629772">
    <property type="protein sequence ID" value="SDS53836.1"/>
    <property type="molecule type" value="Genomic_DNA"/>
</dbReference>
<accession>A0A1H1T1J4</accession>
<feature type="compositionally biased region" description="Polar residues" evidence="12">
    <location>
        <begin position="27"/>
        <end position="47"/>
    </location>
</feature>
<dbReference type="Proteomes" id="UP000199103">
    <property type="component" value="Chromosome I"/>
</dbReference>
<feature type="transmembrane region" description="Helical" evidence="13">
    <location>
        <begin position="531"/>
        <end position="557"/>
    </location>
</feature>
<proteinExistence type="predicted"/>
<reference evidence="15 16" key="1">
    <citation type="submission" date="2016-10" db="EMBL/GenBank/DDBJ databases">
        <authorList>
            <person name="de Groot N.N."/>
        </authorList>
    </citation>
    <scope>NUCLEOTIDE SEQUENCE [LARGE SCALE GENOMIC DNA]</scope>
    <source>
        <strain evidence="15 16">DSM 21800</strain>
    </source>
</reference>
<keyword evidence="4 15" id="KW-0645">Protease</keyword>
<evidence type="ECO:0000256" key="7">
    <source>
        <dbReference type="ARBA" id="ARBA00022801"/>
    </source>
</evidence>